<evidence type="ECO:0000256" key="1">
    <source>
        <dbReference type="SAM" id="Phobius"/>
    </source>
</evidence>
<dbReference type="AlphaFoldDB" id="A0A5N6H9Y3"/>
<proteinExistence type="predicted"/>
<feature type="transmembrane region" description="Helical" evidence="1">
    <location>
        <begin position="32"/>
        <end position="51"/>
    </location>
</feature>
<protein>
    <submittedName>
        <fullName evidence="2">Uncharacterized protein</fullName>
    </submittedName>
</protein>
<feature type="transmembrane region" description="Helical" evidence="1">
    <location>
        <begin position="57"/>
        <end position="81"/>
    </location>
</feature>
<gene>
    <name evidence="2" type="ORF">BDV35DRAFT_339657</name>
</gene>
<sequence>MSVSARKSDNGLFQRMKIALGWRRCKVYLPKFVASTKAAMMGIYGLFGLLFADQLIWTRIGIDLGCKFLFINLPMSCLLGWDRARSMWFMQHVNDKCRFYFIVSIFCCVY</sequence>
<dbReference type="Proteomes" id="UP000325434">
    <property type="component" value="Unassembled WGS sequence"/>
</dbReference>
<dbReference type="EMBL" id="ML734560">
    <property type="protein sequence ID" value="KAB8251341.1"/>
    <property type="molecule type" value="Genomic_DNA"/>
</dbReference>
<keyword evidence="1" id="KW-1133">Transmembrane helix</keyword>
<name>A0A5N6H9Y3_ASPFL</name>
<keyword evidence="1" id="KW-0812">Transmembrane</keyword>
<accession>A0A5N6H9Y3</accession>
<keyword evidence="1" id="KW-0472">Membrane</keyword>
<evidence type="ECO:0000313" key="2">
    <source>
        <dbReference type="EMBL" id="KAB8251341.1"/>
    </source>
</evidence>
<organism evidence="2">
    <name type="scientific">Aspergillus flavus</name>
    <dbReference type="NCBI Taxonomy" id="5059"/>
    <lineage>
        <taxon>Eukaryota</taxon>
        <taxon>Fungi</taxon>
        <taxon>Dikarya</taxon>
        <taxon>Ascomycota</taxon>
        <taxon>Pezizomycotina</taxon>
        <taxon>Eurotiomycetes</taxon>
        <taxon>Eurotiomycetidae</taxon>
        <taxon>Eurotiales</taxon>
        <taxon>Aspergillaceae</taxon>
        <taxon>Aspergillus</taxon>
        <taxon>Aspergillus subgen. Circumdati</taxon>
    </lineage>
</organism>
<reference evidence="2" key="1">
    <citation type="submission" date="2019-04" db="EMBL/GenBank/DDBJ databases">
        <title>Friends and foes A comparative genomics study of 23 Aspergillus species from section Flavi.</title>
        <authorList>
            <consortium name="DOE Joint Genome Institute"/>
            <person name="Kjaerbolling I."/>
            <person name="Vesth T."/>
            <person name="Frisvad J.C."/>
            <person name="Nybo J.L."/>
            <person name="Theobald S."/>
            <person name="Kildgaard S."/>
            <person name="Isbrandt T."/>
            <person name="Kuo A."/>
            <person name="Sato A."/>
            <person name="Lyhne E.K."/>
            <person name="Kogle M.E."/>
            <person name="Wiebenga A."/>
            <person name="Kun R.S."/>
            <person name="Lubbers R.J."/>
            <person name="Makela M.R."/>
            <person name="Barry K."/>
            <person name="Chovatia M."/>
            <person name="Clum A."/>
            <person name="Daum C."/>
            <person name="Haridas S."/>
            <person name="He G."/>
            <person name="LaButti K."/>
            <person name="Lipzen A."/>
            <person name="Mondo S."/>
            <person name="Riley R."/>
            <person name="Salamov A."/>
            <person name="Simmons B.A."/>
            <person name="Magnuson J.K."/>
            <person name="Henrissat B."/>
            <person name="Mortensen U.H."/>
            <person name="Larsen T.O."/>
            <person name="Devries R.P."/>
            <person name="Grigoriev I.V."/>
            <person name="Machida M."/>
            <person name="Baker S.E."/>
            <person name="Andersen M.R."/>
        </authorList>
    </citation>
    <scope>NUCLEOTIDE SEQUENCE [LARGE SCALE GENOMIC DNA]</scope>
    <source>
        <strain evidence="2">CBS 121.62</strain>
    </source>
</reference>